<proteinExistence type="predicted"/>
<evidence type="ECO:0000256" key="3">
    <source>
        <dbReference type="ARBA" id="ARBA00022741"/>
    </source>
</evidence>
<organism evidence="8 9">
    <name type="scientific">Paramecium sonneborni</name>
    <dbReference type="NCBI Taxonomy" id="65129"/>
    <lineage>
        <taxon>Eukaryota</taxon>
        <taxon>Sar</taxon>
        <taxon>Alveolata</taxon>
        <taxon>Ciliophora</taxon>
        <taxon>Intramacronucleata</taxon>
        <taxon>Oligohymenophorea</taxon>
        <taxon>Peniculida</taxon>
        <taxon>Parameciidae</taxon>
        <taxon>Paramecium</taxon>
    </lineage>
</organism>
<keyword evidence="2" id="KW-0808">Transferase</keyword>
<evidence type="ECO:0000256" key="5">
    <source>
        <dbReference type="ARBA" id="ARBA00022840"/>
    </source>
</evidence>
<dbReference type="PANTHER" id="PTHR24345:SF0">
    <property type="entry name" value="CELL CYCLE SERINE_THREONINE-PROTEIN KINASE CDC5_MSD2"/>
    <property type="match status" value="1"/>
</dbReference>
<evidence type="ECO:0000313" key="9">
    <source>
        <dbReference type="Proteomes" id="UP000692954"/>
    </source>
</evidence>
<dbReference type="InterPro" id="IPR008271">
    <property type="entry name" value="Ser/Thr_kinase_AS"/>
</dbReference>
<keyword evidence="3 6" id="KW-0547">Nucleotide-binding</keyword>
<reference evidence="8" key="1">
    <citation type="submission" date="2021-01" db="EMBL/GenBank/DDBJ databases">
        <authorList>
            <consortium name="Genoscope - CEA"/>
            <person name="William W."/>
        </authorList>
    </citation>
    <scope>NUCLEOTIDE SEQUENCE</scope>
</reference>
<dbReference type="Proteomes" id="UP000692954">
    <property type="component" value="Unassembled WGS sequence"/>
</dbReference>
<evidence type="ECO:0000256" key="4">
    <source>
        <dbReference type="ARBA" id="ARBA00022777"/>
    </source>
</evidence>
<evidence type="ECO:0000313" key="8">
    <source>
        <dbReference type="EMBL" id="CAD8108302.1"/>
    </source>
</evidence>
<dbReference type="InterPro" id="IPR000719">
    <property type="entry name" value="Prot_kinase_dom"/>
</dbReference>
<sequence length="913" mass="109453">MSSHQQRSYRYESEKSTLGYAQIYNQKKSILDNLNQRKTLQFVHNNFDTFQIIERAPYHMFSMIKQSAQNIKQNQDGLVGYGGFGQVFFAEHIIGMACVVKIQKIDDLGEFLQQLNEYKIQQNLNKLFPQNFVELIDKVTILQENISSFCSYAGLEIALTTLEEYSLSVKIDYEEFRSIYHQILKSILIMHSLKIAHRDIKPSNILYMHNKGWVIGDFGCALKYANQKGVFKIEGTTQFLPKMLRGLLKGYKSSQSYMNLFENDIYAFLLTMLKIYLQDHSIYQLQNILDDQSSIQKLPIEFQILSKNISQINFFLEQGIHKITLQKKFYEEKYNSIRNTLLQIKKKSENIIPFLFNLFYFHRRTASAEYQEFIKIEAKNNKNLKIYIEILQPYFRKIESTGLPQLTSSITFEQYQIISQYWVRLGNINKSLQLCRQYLQFSVENQFKLKIYEISILLFQEDYHEVDQLISKLEDDEQNMDDITFIQLQIIKAIRGKQWLEVADQFEIWVNDNLIYADYKENWFFLIHGNFSWIYLSSIVKHYYTPKNQKTKEMVNDENLKFSLSSSNLPRWVELCSWKGLDYFNSLQDMIKQLEFRGADSYGIKYFIQQLIKRIDLSDDKQKIINLFEVAIIYYQHNFPNSHYLWELYFHYSQYCFSIKEFQKSLELSFIALKLVDLDDKYFYIQIELTIIGILTKQNKFEESQERITKFWPIISEINSKKSRSILLQKLHSIFTIFFQNKQIQCLELIYNDLFKFQELEQDNSIILQCLRYIADLAFFTQNTKQMIKIFQSWIPYCQETQDFDQYLFQLFHKYVYVQKMLKKTDSQNQQYLYELGKYIQNLIVYDEIIGLKEPEQFNIQSFQWQFLEGAECFQQQEQFKQMAMQQQNYINLNQYQDVNQVQNLQNIEINYK</sequence>
<dbReference type="GO" id="GO:0004674">
    <property type="term" value="F:protein serine/threonine kinase activity"/>
    <property type="evidence" value="ECO:0007669"/>
    <property type="project" value="UniProtKB-KW"/>
</dbReference>
<evidence type="ECO:0000256" key="2">
    <source>
        <dbReference type="ARBA" id="ARBA00022679"/>
    </source>
</evidence>
<evidence type="ECO:0000256" key="1">
    <source>
        <dbReference type="ARBA" id="ARBA00022527"/>
    </source>
</evidence>
<dbReference type="AlphaFoldDB" id="A0A8S1PZ13"/>
<keyword evidence="1" id="KW-0723">Serine/threonine-protein kinase</keyword>
<evidence type="ECO:0000259" key="7">
    <source>
        <dbReference type="PROSITE" id="PS50011"/>
    </source>
</evidence>
<keyword evidence="4" id="KW-0418">Kinase</keyword>
<dbReference type="PANTHER" id="PTHR24345">
    <property type="entry name" value="SERINE/THREONINE-PROTEIN KINASE PLK"/>
    <property type="match status" value="1"/>
</dbReference>
<dbReference type="CDD" id="cd00180">
    <property type="entry name" value="PKc"/>
    <property type="match status" value="1"/>
</dbReference>
<dbReference type="GO" id="GO:0005524">
    <property type="term" value="F:ATP binding"/>
    <property type="evidence" value="ECO:0007669"/>
    <property type="project" value="UniProtKB-UniRule"/>
</dbReference>
<dbReference type="PROSITE" id="PS00108">
    <property type="entry name" value="PROTEIN_KINASE_ST"/>
    <property type="match status" value="1"/>
</dbReference>
<dbReference type="EMBL" id="CAJJDN010000090">
    <property type="protein sequence ID" value="CAD8108302.1"/>
    <property type="molecule type" value="Genomic_DNA"/>
</dbReference>
<dbReference type="Pfam" id="PF00069">
    <property type="entry name" value="Pkinase"/>
    <property type="match status" value="1"/>
</dbReference>
<feature type="domain" description="Protein kinase" evidence="7">
    <location>
        <begin position="73"/>
        <end position="395"/>
    </location>
</feature>
<dbReference type="GO" id="GO:0005634">
    <property type="term" value="C:nucleus"/>
    <property type="evidence" value="ECO:0007669"/>
    <property type="project" value="TreeGrafter"/>
</dbReference>
<dbReference type="InterPro" id="IPR017441">
    <property type="entry name" value="Protein_kinase_ATP_BS"/>
</dbReference>
<dbReference type="SMART" id="SM00220">
    <property type="entry name" value="S_TKc"/>
    <property type="match status" value="1"/>
</dbReference>
<accession>A0A8S1PZ13</accession>
<evidence type="ECO:0000256" key="6">
    <source>
        <dbReference type="PROSITE-ProRule" id="PRU10141"/>
    </source>
</evidence>
<name>A0A8S1PZ13_9CILI</name>
<keyword evidence="5 6" id="KW-0067">ATP-binding</keyword>
<dbReference type="PROSITE" id="PS50011">
    <property type="entry name" value="PROTEIN_KINASE_DOM"/>
    <property type="match status" value="1"/>
</dbReference>
<feature type="binding site" evidence="6">
    <location>
        <position position="101"/>
    </location>
    <ligand>
        <name>ATP</name>
        <dbReference type="ChEBI" id="CHEBI:30616"/>
    </ligand>
</feature>
<comment type="caution">
    <text evidence="8">The sequence shown here is derived from an EMBL/GenBank/DDBJ whole genome shotgun (WGS) entry which is preliminary data.</text>
</comment>
<dbReference type="PROSITE" id="PS00107">
    <property type="entry name" value="PROTEIN_KINASE_ATP"/>
    <property type="match status" value="1"/>
</dbReference>
<protein>
    <recommendedName>
        <fullName evidence="7">Protein kinase domain-containing protein</fullName>
    </recommendedName>
</protein>
<keyword evidence="9" id="KW-1185">Reference proteome</keyword>
<dbReference type="OrthoDB" id="304102at2759"/>
<gene>
    <name evidence="8" type="ORF">PSON_ATCC_30995.1.T0900230</name>
</gene>